<evidence type="ECO:0000256" key="2">
    <source>
        <dbReference type="ARBA" id="ARBA00022603"/>
    </source>
</evidence>
<evidence type="ECO:0000256" key="1">
    <source>
        <dbReference type="ARBA" id="ARBA00001286"/>
    </source>
</evidence>
<keyword evidence="4" id="KW-0227">DNA damage</keyword>
<evidence type="ECO:0000256" key="3">
    <source>
        <dbReference type="ARBA" id="ARBA00022679"/>
    </source>
</evidence>
<evidence type="ECO:0000256" key="6">
    <source>
        <dbReference type="ARBA" id="ARBA00049348"/>
    </source>
</evidence>
<dbReference type="PANTHER" id="PTHR42942:SF1">
    <property type="entry name" value="ALKYLTRANSFERASE-LIKE PROTEIN 1"/>
    <property type="match status" value="1"/>
</dbReference>
<dbReference type="InterPro" id="IPR014048">
    <property type="entry name" value="MethylDNA_cys_MeTrfase_DNA-bd"/>
</dbReference>
<keyword evidence="2" id="KW-0489">Methyltransferase</keyword>
<evidence type="ECO:0000313" key="9">
    <source>
        <dbReference type="Proteomes" id="UP000616346"/>
    </source>
</evidence>
<proteinExistence type="predicted"/>
<evidence type="ECO:0000313" key="8">
    <source>
        <dbReference type="EMBL" id="MBD8000740.1"/>
    </source>
</evidence>
<dbReference type="InterPro" id="IPR001497">
    <property type="entry name" value="MethylDNA_cys_MeTrfase_AS"/>
</dbReference>
<dbReference type="SUPFAM" id="SSF46767">
    <property type="entry name" value="Methylated DNA-protein cysteine methyltransferase, C-terminal domain"/>
    <property type="match status" value="1"/>
</dbReference>
<dbReference type="NCBIfam" id="TIGR00589">
    <property type="entry name" value="ogt"/>
    <property type="match status" value="1"/>
</dbReference>
<evidence type="ECO:0000259" key="7">
    <source>
        <dbReference type="Pfam" id="PF01035"/>
    </source>
</evidence>
<dbReference type="RefSeq" id="WP_178256230.1">
    <property type="nucleotide sequence ID" value="NZ_JACSPQ010000001.1"/>
</dbReference>
<protein>
    <submittedName>
        <fullName evidence="8">MGMT family protein</fullName>
    </submittedName>
</protein>
<dbReference type="InterPro" id="IPR052520">
    <property type="entry name" value="ATL_DNA_repair"/>
</dbReference>
<sequence>MRLRFDEFRRGVYAVVMAVPCGKVITYGQVAQLAGYPRHARMVGRVLRDAPASSGLPCHRVVNSVGRTAPHWEEQRNLLEAEGVVFRSNGCVNMGICRWNFTDE</sequence>
<dbReference type="Gene3D" id="1.10.10.10">
    <property type="entry name" value="Winged helix-like DNA-binding domain superfamily/Winged helix DNA-binding domain"/>
    <property type="match status" value="1"/>
</dbReference>
<organism evidence="8 9">
    <name type="scientific">Phocaeicola faecium</name>
    <dbReference type="NCBI Taxonomy" id="2762213"/>
    <lineage>
        <taxon>Bacteria</taxon>
        <taxon>Pseudomonadati</taxon>
        <taxon>Bacteroidota</taxon>
        <taxon>Bacteroidia</taxon>
        <taxon>Bacteroidales</taxon>
        <taxon>Bacteroidaceae</taxon>
        <taxon>Phocaeicola</taxon>
    </lineage>
</organism>
<dbReference type="InterPro" id="IPR036388">
    <property type="entry name" value="WH-like_DNA-bd_sf"/>
</dbReference>
<keyword evidence="9" id="KW-1185">Reference proteome</keyword>
<feature type="domain" description="Methylated-DNA-[protein]-cysteine S-methyltransferase DNA binding" evidence="7">
    <location>
        <begin position="7"/>
        <end position="84"/>
    </location>
</feature>
<dbReference type="CDD" id="cd06445">
    <property type="entry name" value="ATase"/>
    <property type="match status" value="1"/>
</dbReference>
<dbReference type="EMBL" id="JACSPQ010000001">
    <property type="protein sequence ID" value="MBD8000740.1"/>
    <property type="molecule type" value="Genomic_DNA"/>
</dbReference>
<dbReference type="Pfam" id="PF01035">
    <property type="entry name" value="DNA_binding_1"/>
    <property type="match status" value="1"/>
</dbReference>
<evidence type="ECO:0000256" key="5">
    <source>
        <dbReference type="ARBA" id="ARBA00023204"/>
    </source>
</evidence>
<dbReference type="PROSITE" id="PS00374">
    <property type="entry name" value="MGMT"/>
    <property type="match status" value="1"/>
</dbReference>
<keyword evidence="5" id="KW-0234">DNA repair</keyword>
<dbReference type="InterPro" id="IPR036217">
    <property type="entry name" value="MethylDNA_cys_MeTrfase_DNAb"/>
</dbReference>
<evidence type="ECO:0000256" key="4">
    <source>
        <dbReference type="ARBA" id="ARBA00022763"/>
    </source>
</evidence>
<accession>A0ABR8V7Q2</accession>
<reference evidence="8 9" key="1">
    <citation type="submission" date="2020-08" db="EMBL/GenBank/DDBJ databases">
        <title>A Genomic Blueprint of the Chicken Gut Microbiome.</title>
        <authorList>
            <person name="Gilroy R."/>
            <person name="Ravi A."/>
            <person name="Getino M."/>
            <person name="Pursley I."/>
            <person name="Horton D.L."/>
            <person name="Alikhan N.-F."/>
            <person name="Baker D."/>
            <person name="Gharbi K."/>
            <person name="Hall N."/>
            <person name="Watson M."/>
            <person name="Adriaenssens E.M."/>
            <person name="Foster-Nyarko E."/>
            <person name="Jarju S."/>
            <person name="Secka A."/>
            <person name="Antonio M."/>
            <person name="Oren A."/>
            <person name="Chaudhuri R."/>
            <person name="La Ragione R.M."/>
            <person name="Hildebrand F."/>
            <person name="Pallen M.J."/>
        </authorList>
    </citation>
    <scope>NUCLEOTIDE SEQUENCE [LARGE SCALE GENOMIC DNA]</scope>
    <source>
        <strain evidence="8 9">Sa1YUN3</strain>
    </source>
</reference>
<comment type="catalytic activity">
    <reaction evidence="6">
        <text>a 6-O-methyl-2'-deoxyguanosine in DNA + L-cysteinyl-[protein] = S-methyl-L-cysteinyl-[protein] + a 2'-deoxyguanosine in DNA</text>
        <dbReference type="Rhea" id="RHEA:24000"/>
        <dbReference type="Rhea" id="RHEA-COMP:10131"/>
        <dbReference type="Rhea" id="RHEA-COMP:10132"/>
        <dbReference type="Rhea" id="RHEA-COMP:11367"/>
        <dbReference type="Rhea" id="RHEA-COMP:11368"/>
        <dbReference type="ChEBI" id="CHEBI:29950"/>
        <dbReference type="ChEBI" id="CHEBI:82612"/>
        <dbReference type="ChEBI" id="CHEBI:85445"/>
        <dbReference type="ChEBI" id="CHEBI:85448"/>
        <dbReference type="EC" id="2.1.1.63"/>
    </reaction>
</comment>
<keyword evidence="3" id="KW-0808">Transferase</keyword>
<comment type="caution">
    <text evidence="8">The sequence shown here is derived from an EMBL/GenBank/DDBJ whole genome shotgun (WGS) entry which is preliminary data.</text>
</comment>
<gene>
    <name evidence="8" type="ORF">H9626_00660</name>
</gene>
<dbReference type="Proteomes" id="UP000616346">
    <property type="component" value="Unassembled WGS sequence"/>
</dbReference>
<name>A0ABR8V7Q2_9BACT</name>
<dbReference type="PANTHER" id="PTHR42942">
    <property type="entry name" value="6-O-METHYLGUANINE DNA METHYLTRANSFERASE"/>
    <property type="match status" value="1"/>
</dbReference>
<comment type="catalytic activity">
    <reaction evidence="1">
        <text>a 4-O-methyl-thymidine in DNA + L-cysteinyl-[protein] = a thymidine in DNA + S-methyl-L-cysteinyl-[protein]</text>
        <dbReference type="Rhea" id="RHEA:53428"/>
        <dbReference type="Rhea" id="RHEA-COMP:10131"/>
        <dbReference type="Rhea" id="RHEA-COMP:10132"/>
        <dbReference type="Rhea" id="RHEA-COMP:13555"/>
        <dbReference type="Rhea" id="RHEA-COMP:13556"/>
        <dbReference type="ChEBI" id="CHEBI:29950"/>
        <dbReference type="ChEBI" id="CHEBI:82612"/>
        <dbReference type="ChEBI" id="CHEBI:137386"/>
        <dbReference type="ChEBI" id="CHEBI:137387"/>
        <dbReference type="EC" id="2.1.1.63"/>
    </reaction>
</comment>